<dbReference type="InterPro" id="IPR002826">
    <property type="entry name" value="MptE-like"/>
</dbReference>
<dbReference type="GO" id="GO:0003848">
    <property type="term" value="F:2-amino-4-hydroxy-6-hydroxymethyldihydropteridine diphosphokinase activity"/>
    <property type="evidence" value="ECO:0007669"/>
    <property type="project" value="UniProtKB-UniRule"/>
</dbReference>
<evidence type="ECO:0000256" key="1">
    <source>
        <dbReference type="ARBA" id="ARBA00022679"/>
    </source>
</evidence>
<keyword evidence="1 5" id="KW-0808">Transferase</keyword>
<evidence type="ECO:0000313" key="7">
    <source>
        <dbReference type="EMBL" id="HHR40512.1"/>
    </source>
</evidence>
<evidence type="ECO:0000256" key="2">
    <source>
        <dbReference type="ARBA" id="ARBA00022741"/>
    </source>
</evidence>
<dbReference type="GO" id="GO:0016301">
    <property type="term" value="F:kinase activity"/>
    <property type="evidence" value="ECO:0007669"/>
    <property type="project" value="UniProtKB-KW"/>
</dbReference>
<accession>A0A7C5U761</accession>
<keyword evidence="3 5" id="KW-0418">Kinase</keyword>
<comment type="similarity">
    <text evidence="5">Belongs to the archaeal 6-HMPDK family.</text>
</comment>
<proteinExistence type="inferred from homology"/>
<name>A0A7C5U761_CALS0</name>
<evidence type="ECO:0000256" key="5">
    <source>
        <dbReference type="HAMAP-Rule" id="MF_02131"/>
    </source>
</evidence>
<dbReference type="HAMAP" id="MF_02131">
    <property type="entry name" value="HMPDK_arch"/>
    <property type="match status" value="1"/>
</dbReference>
<evidence type="ECO:0000259" key="6">
    <source>
        <dbReference type="Pfam" id="PF01973"/>
    </source>
</evidence>
<keyword evidence="2 5" id="KW-0547">Nucleotide-binding</keyword>
<dbReference type="Pfam" id="PF01973">
    <property type="entry name" value="MptE-like"/>
    <property type="match status" value="1"/>
</dbReference>
<dbReference type="AlphaFoldDB" id="A0A7C5U761"/>
<evidence type="ECO:0000256" key="3">
    <source>
        <dbReference type="ARBA" id="ARBA00022777"/>
    </source>
</evidence>
<dbReference type="PANTHER" id="PTHR39648:SF1">
    <property type="entry name" value="6-HYDROXYMETHYL-7,8-DIHYDROPTERIN PYROPHOSPHOKINASE"/>
    <property type="match status" value="1"/>
</dbReference>
<dbReference type="GO" id="GO:0000287">
    <property type="term" value="F:magnesium ion binding"/>
    <property type="evidence" value="ECO:0007669"/>
    <property type="project" value="UniProtKB-UniRule"/>
</dbReference>
<dbReference type="GO" id="GO:0004788">
    <property type="term" value="F:thiamine diphosphokinase activity"/>
    <property type="evidence" value="ECO:0007669"/>
    <property type="project" value="InterPro"/>
</dbReference>
<dbReference type="SUPFAM" id="SSF63999">
    <property type="entry name" value="Thiamin pyrophosphokinase, catalytic domain"/>
    <property type="match status" value="1"/>
</dbReference>
<gene>
    <name evidence="5" type="primary">mptE</name>
    <name evidence="7" type="ORF">ENM42_01645</name>
</gene>
<evidence type="ECO:0000256" key="4">
    <source>
        <dbReference type="ARBA" id="ARBA00022840"/>
    </source>
</evidence>
<comment type="cofactor">
    <cofactor evidence="5">
        <name>Mg(2+)</name>
        <dbReference type="ChEBI" id="CHEBI:18420"/>
    </cofactor>
</comment>
<sequence>MKTTEWLNHYYVICKKLGIDPAKDRQAAEILSNIIRDVCVSRADVAEFFAGRNFAVVFGAASSLEEDLEDFLESFDCERAAIVVADGAVRAFLDLGVRPDVVVTDLDGGDEALLRAATTSRFFVVHAHGDNISKIQHLVPKLDTKVLGTTQTEPVGVLDNFGGFTDGDRAVFLCEELGVKTIVVAGMDFDGEIGKFSKPYLLDEKEKMRKKLKLQIGKSLLEILATKTNAALYDASKTNSVIRGFQKIGWRELAERLCRLK</sequence>
<protein>
    <recommendedName>
        <fullName evidence="5">6-hydroxymethyl-7,8-dihydropterin pyrophosphokinase</fullName>
        <shortName evidence="5">HPPK</shortName>
        <ecNumber evidence="5">2.7.6.3</ecNumber>
    </recommendedName>
    <alternativeName>
        <fullName evidence="5">2-amino-4-hydroxy-6-hydroxymethyldihydropteridine pyrophosphokinase</fullName>
    </alternativeName>
    <alternativeName>
        <fullName evidence="5">6-hydroxymethyl-7,8-dihydropterin diphosphokinase</fullName>
        <shortName evidence="5">6-HMPDK</shortName>
    </alternativeName>
    <alternativeName>
        <fullName evidence="5">7,8-dihydro-6-hydroxymethylpterin diphosphokinase</fullName>
    </alternativeName>
    <alternativeName>
        <fullName evidence="5">7,8-dihydro-6-hydroxymethylpterin pyrophosphokinase</fullName>
        <shortName evidence="5">PPPK</shortName>
    </alternativeName>
</protein>
<comment type="catalytic activity">
    <reaction evidence="5">
        <text>6-hydroxymethyl-7,8-dihydropterin + ATP = (7,8-dihydropterin-6-yl)methyl diphosphate + AMP + H(+)</text>
        <dbReference type="Rhea" id="RHEA:11412"/>
        <dbReference type="ChEBI" id="CHEBI:15378"/>
        <dbReference type="ChEBI" id="CHEBI:30616"/>
        <dbReference type="ChEBI" id="CHEBI:44841"/>
        <dbReference type="ChEBI" id="CHEBI:72950"/>
        <dbReference type="ChEBI" id="CHEBI:456215"/>
        <dbReference type="EC" id="2.7.6.3"/>
    </reaction>
</comment>
<dbReference type="GO" id="GO:0009229">
    <property type="term" value="P:thiamine diphosphate biosynthetic process"/>
    <property type="evidence" value="ECO:0007669"/>
    <property type="project" value="InterPro"/>
</dbReference>
<reference evidence="7" key="1">
    <citation type="journal article" date="2020" name="mSystems">
        <title>Genome- and Community-Level Interaction Insights into Carbon Utilization and Element Cycling Functions of Hydrothermarchaeota in Hydrothermal Sediment.</title>
        <authorList>
            <person name="Zhou Z."/>
            <person name="Liu Y."/>
            <person name="Xu W."/>
            <person name="Pan J."/>
            <person name="Luo Z.H."/>
            <person name="Li M."/>
        </authorList>
    </citation>
    <scope>NUCLEOTIDE SEQUENCE [LARGE SCALE GENOMIC DNA]</scope>
    <source>
        <strain evidence="7">SpSt-1084</strain>
    </source>
</reference>
<dbReference type="InterPro" id="IPR036759">
    <property type="entry name" value="TPK_catalytic_sf"/>
</dbReference>
<organism evidence="7">
    <name type="scientific">Caldiarchaeum subterraneum</name>
    <dbReference type="NCBI Taxonomy" id="311458"/>
    <lineage>
        <taxon>Archaea</taxon>
        <taxon>Nitrososphaerota</taxon>
        <taxon>Candidatus Caldarchaeales</taxon>
        <taxon>Candidatus Caldarchaeaceae</taxon>
        <taxon>Candidatus Caldarchaeum</taxon>
    </lineage>
</organism>
<keyword evidence="4 5" id="KW-0067">ATP-binding</keyword>
<comment type="caution">
    <text evidence="7">The sequence shown here is derived from an EMBL/GenBank/DDBJ whole genome shotgun (WGS) entry which is preliminary data.</text>
</comment>
<keyword evidence="5" id="KW-0460">Magnesium</keyword>
<dbReference type="EC" id="2.7.6.3" evidence="5"/>
<dbReference type="GO" id="GO:0005524">
    <property type="term" value="F:ATP binding"/>
    <property type="evidence" value="ECO:0007669"/>
    <property type="project" value="UniProtKB-UniRule"/>
</dbReference>
<dbReference type="PANTHER" id="PTHR39648">
    <property type="entry name" value="6-HYDROXYMETHYL-7,8-DIHYDROPTERIN PYROPHOSPHOKINASE"/>
    <property type="match status" value="1"/>
</dbReference>
<comment type="function">
    <text evidence="5">Catalyzes the transfer of diphosphate from ATP to 6-hydroxymethyl-7,8-dihydropterin (6-HMD), leading to 6-hydroxymethyl-7,8-dihydropterin diphosphate (6-HMDP).</text>
</comment>
<feature type="domain" description="6-hydroxymethylpterin diphosphokinase MptE-like" evidence="6">
    <location>
        <begin position="50"/>
        <end position="190"/>
    </location>
</feature>
<dbReference type="EMBL" id="DRXS01000088">
    <property type="protein sequence ID" value="HHR40512.1"/>
    <property type="molecule type" value="Genomic_DNA"/>
</dbReference>
<dbReference type="InterPro" id="IPR027510">
    <property type="entry name" value="HMPDK_MptE"/>
</dbReference>